<feature type="region of interest" description="Disordered" evidence="1">
    <location>
        <begin position="725"/>
        <end position="821"/>
    </location>
</feature>
<feature type="domain" description="ZP-N" evidence="3">
    <location>
        <begin position="617"/>
        <end position="700"/>
    </location>
</feature>
<dbReference type="OMA" id="DMSIACP"/>
<dbReference type="InterPro" id="IPR055356">
    <property type="entry name" value="ZP-N"/>
</dbReference>
<reference evidence="6" key="1">
    <citation type="journal article" date="2014" name="PLoS ONE">
        <title>The genome and linkage map of the northern pike (Esox lucius): conserved synteny revealed between the salmonid sister group and the Neoteleostei.</title>
        <authorList>
            <person name="Rondeau E.B."/>
            <person name="Minkley D.R."/>
            <person name="Leong J.S."/>
            <person name="Messmer A.M."/>
            <person name="Jantzen J.R."/>
            <person name="von Schalburg K.R."/>
            <person name="Lemon C."/>
            <person name="Bird N.H."/>
            <person name="Koop B.F."/>
        </authorList>
    </citation>
    <scope>NUCLEOTIDE SEQUENCE</scope>
</reference>
<keyword evidence="6" id="KW-1185">Reference proteome</keyword>
<evidence type="ECO:0000313" key="6">
    <source>
        <dbReference type="Proteomes" id="UP000265140"/>
    </source>
</evidence>
<dbReference type="AlphaFoldDB" id="A0A3P8ZLR7"/>
<sequence>MPPSLGISFGLLFCLGFLGSPKGYSIPEGVHIQSECRDRYLWVHVGWSDNAPRFEAVDATGVHPIDEKGDAPQCGYTVSTFRMDVYTTLRASYFSCYTDNQNDELFTFQLYITVTDAKGQPSRYPLTQTCPLPLPWSQREVICEEDYMEVTVGRDVLCTTSEGTSKEAWETAHSIAQKMANSDWQVMFLNNEERMSVTEAQQFGYKLSATPKRVVFRSPYGQSQSEIVMVDGVEVEVIHGTVFFRQNMMVVMVDISLACTKNPGSFDGARLLWDIPRMITPLVNNSFGFESRQINVGVENQLLDESTVRARGYTLKVEGPMVQMGVPFGAEGGYTKSLVIDNVYQETYAAFLFYEHVFSHVYADGGTVETRHRLSRVVDTPLLCRTPFTIDVDTLSPHQKTGAEDSFNVYLGNIPHDVALMGVKLNENQFSVLDATEHGYAISKVDHPNGTHGYTLRVPFDDKSVRRMYLGEGLHQYSVDINYTLSIMPQEEPYFHLASVVKQLSDEFPPELKGVCTQGGIVFTMNQPRLGYLWEIGVGHDPLTPELVTERGYYLKNDSHSLTLEVPWSTVGYTYEDINLRHFYGTFEVLSRDSQTSEIQTSTATRCLFRTDQLIICSTDGTMIVVTNTRPWPVVDPRSTTLSDRTCQPKEADDSRVLFEFGLNTCGTTLTVEDSYVLYENEILSNRESKFRLSVRCIYPLSSVSRLSAENIFKSEVPGVGFITFTGSTEDDGTDGTTKTPVPGCREQVSNNTKSDWDIESQHSLSYYESSTEGPHSPNNGASTAPNTLDPAPSYYNSLKGNTNLDGRAKTSVHTPTPGQYSGTLQEVAIGLHTASQPYNVQPATRPYGATQHIELKPGLSDQKHSQSEVKPATSKYLTLQHHITQKTTGQDDSRSNVKPAPSQAQPMLYEGSQSNRVDQTPIWSSVFQQNIIQQGSNQEGGKRINQQATGQYGGSQNYRVNPAASQPVRIQPATSYYGGIQSGKGDPSHSASQNLQPATNENNCPSSIGVKPSTNWPTPQVNNNHFEKFRLKPEPNQHQGSQSGRNILDSSVYPLHPSSSGPGYYSGSVHEGILRGRHGQ</sequence>
<feature type="region of interest" description="Disordered" evidence="1">
    <location>
        <begin position="936"/>
        <end position="961"/>
    </location>
</feature>
<feature type="compositionally biased region" description="Polar residues" evidence="1">
    <location>
        <begin position="936"/>
        <end position="960"/>
    </location>
</feature>
<dbReference type="STRING" id="8010.ENSELUP00000029600"/>
<dbReference type="Gene3D" id="2.60.40.3210">
    <property type="entry name" value="Zona pellucida, ZP-N domain"/>
    <property type="match status" value="1"/>
</dbReference>
<accession>A0A3P8ZLR7</accession>
<feature type="compositionally biased region" description="Polar residues" evidence="1">
    <location>
        <begin position="990"/>
        <end position="1025"/>
    </location>
</feature>
<name>A0A3P8ZLR7_ESOLU</name>
<reference evidence="5" key="3">
    <citation type="submission" date="2025-08" db="UniProtKB">
        <authorList>
            <consortium name="Ensembl"/>
        </authorList>
    </citation>
    <scope>IDENTIFICATION</scope>
</reference>
<reference evidence="5" key="4">
    <citation type="submission" date="2025-09" db="UniProtKB">
        <authorList>
            <consortium name="Ensembl"/>
        </authorList>
    </citation>
    <scope>IDENTIFICATION</scope>
</reference>
<feature type="domain" description="ZP-domain containing protein Ig-like" evidence="4">
    <location>
        <begin position="400"/>
        <end position="506"/>
    </location>
</feature>
<feature type="region of interest" description="Disordered" evidence="1">
    <location>
        <begin position="885"/>
        <end position="908"/>
    </location>
</feature>
<proteinExistence type="predicted"/>
<evidence type="ECO:0000256" key="2">
    <source>
        <dbReference type="SAM" id="SignalP"/>
    </source>
</evidence>
<dbReference type="Pfam" id="PF23344">
    <property type="entry name" value="ZP-N"/>
    <property type="match status" value="1"/>
</dbReference>
<dbReference type="Proteomes" id="UP000265140">
    <property type="component" value="Chromosome 18"/>
</dbReference>
<feature type="signal peptide" evidence="2">
    <location>
        <begin position="1"/>
        <end position="25"/>
    </location>
</feature>
<dbReference type="Pfam" id="PF26562">
    <property type="entry name" value="Ig-like"/>
    <property type="match status" value="1"/>
</dbReference>
<dbReference type="PANTHER" id="PTHR47130">
    <property type="entry name" value="SI:DKEY-19B23.11-RELATED"/>
    <property type="match status" value="1"/>
</dbReference>
<dbReference type="GeneTree" id="ENSGT00940000163503"/>
<protein>
    <recommendedName>
        <fullName evidence="7">ZP domain-containing protein</fullName>
    </recommendedName>
</protein>
<dbReference type="InterPro" id="IPR058876">
    <property type="entry name" value="Ig-like_ZP"/>
</dbReference>
<dbReference type="Ensembl" id="ENSELUT00000010438.3">
    <property type="protein sequence ID" value="ENSELUP00000029600.3"/>
    <property type="gene ID" value="ENSELUG00000006581.3"/>
</dbReference>
<evidence type="ECO:0000259" key="3">
    <source>
        <dbReference type="Pfam" id="PF23344"/>
    </source>
</evidence>
<evidence type="ECO:0000259" key="4">
    <source>
        <dbReference type="Pfam" id="PF26562"/>
    </source>
</evidence>
<feature type="compositionally biased region" description="Low complexity" evidence="1">
    <location>
        <begin position="1058"/>
        <end position="1069"/>
    </location>
</feature>
<dbReference type="PANTHER" id="PTHR47130:SF6">
    <property type="entry name" value="EGG ENVELOPE GLYCOPROTEIN-LIKE PRECURSOR"/>
    <property type="match status" value="1"/>
</dbReference>
<feature type="compositionally biased region" description="Polar residues" evidence="1">
    <location>
        <begin position="1037"/>
        <end position="1050"/>
    </location>
</feature>
<feature type="compositionally biased region" description="Basic and acidic residues" evidence="1">
    <location>
        <begin position="1026"/>
        <end position="1036"/>
    </location>
</feature>
<reference evidence="5" key="2">
    <citation type="submission" date="2020-02" db="EMBL/GenBank/DDBJ databases">
        <title>Esox lucius (northern pike) genome, fEsoLuc1, primary haplotype.</title>
        <authorList>
            <person name="Myers G."/>
            <person name="Karagic N."/>
            <person name="Meyer A."/>
            <person name="Pippel M."/>
            <person name="Reichard M."/>
            <person name="Winkler S."/>
            <person name="Tracey A."/>
            <person name="Sims Y."/>
            <person name="Howe K."/>
            <person name="Rhie A."/>
            <person name="Formenti G."/>
            <person name="Durbin R."/>
            <person name="Fedrigo O."/>
            <person name="Jarvis E.D."/>
        </authorList>
    </citation>
    <scope>NUCLEOTIDE SEQUENCE [LARGE SCALE GENOMIC DNA]</scope>
</reference>
<dbReference type="Bgee" id="ENSELUG00000006581">
    <property type="expression patterns" value="Expressed in ovary and 4 other cell types or tissues"/>
</dbReference>
<dbReference type="InParanoid" id="A0A3P8ZLR7"/>
<evidence type="ECO:0000313" key="5">
    <source>
        <dbReference type="Ensembl" id="ENSELUP00000029600.3"/>
    </source>
</evidence>
<feature type="compositionally biased region" description="Polar residues" evidence="1">
    <location>
        <begin position="812"/>
        <end position="821"/>
    </location>
</feature>
<keyword evidence="2" id="KW-0732">Signal</keyword>
<feature type="compositionally biased region" description="Polar residues" evidence="1">
    <location>
        <begin position="795"/>
        <end position="805"/>
    </location>
</feature>
<evidence type="ECO:0008006" key="7">
    <source>
        <dbReference type="Google" id="ProtNLM"/>
    </source>
</evidence>
<evidence type="ECO:0000256" key="1">
    <source>
        <dbReference type="SAM" id="MobiDB-lite"/>
    </source>
</evidence>
<feature type="compositionally biased region" description="Polar residues" evidence="1">
    <location>
        <begin position="762"/>
        <end position="787"/>
    </location>
</feature>
<feature type="region of interest" description="Disordered" evidence="1">
    <location>
        <begin position="976"/>
        <end position="1081"/>
    </location>
</feature>
<organism evidence="5 6">
    <name type="scientific">Esox lucius</name>
    <name type="common">Northern pike</name>
    <dbReference type="NCBI Taxonomy" id="8010"/>
    <lineage>
        <taxon>Eukaryota</taxon>
        <taxon>Metazoa</taxon>
        <taxon>Chordata</taxon>
        <taxon>Craniata</taxon>
        <taxon>Vertebrata</taxon>
        <taxon>Euteleostomi</taxon>
        <taxon>Actinopterygii</taxon>
        <taxon>Neopterygii</taxon>
        <taxon>Teleostei</taxon>
        <taxon>Protacanthopterygii</taxon>
        <taxon>Esociformes</taxon>
        <taxon>Esocidae</taxon>
        <taxon>Esox</taxon>
    </lineage>
</organism>
<feature type="chain" id="PRO_5044205981" description="ZP domain-containing protein" evidence="2">
    <location>
        <begin position="26"/>
        <end position="1081"/>
    </location>
</feature>